<feature type="domain" description="Reverse transcriptase" evidence="3">
    <location>
        <begin position="859"/>
        <end position="1007"/>
    </location>
</feature>
<feature type="compositionally biased region" description="Low complexity" evidence="2">
    <location>
        <begin position="308"/>
        <end position="322"/>
    </location>
</feature>
<dbReference type="Gene3D" id="1.10.340.70">
    <property type="match status" value="1"/>
</dbReference>
<dbReference type="InterPro" id="IPR002156">
    <property type="entry name" value="RNaseH_domain"/>
</dbReference>
<dbReference type="PANTHER" id="PTHR37984">
    <property type="entry name" value="PROTEIN CBG26694"/>
    <property type="match status" value="1"/>
</dbReference>
<accession>A0A2P4Y2E9</accession>
<feature type="coiled-coil region" evidence="1">
    <location>
        <begin position="594"/>
        <end position="621"/>
    </location>
</feature>
<keyword evidence="1" id="KW-0175">Coiled coil</keyword>
<protein>
    <submittedName>
        <fullName evidence="6">Uncharacterized protein</fullName>
    </submittedName>
</protein>
<dbReference type="InterPro" id="IPR036397">
    <property type="entry name" value="RNaseH_sf"/>
</dbReference>
<feature type="compositionally biased region" description="Polar residues" evidence="2">
    <location>
        <begin position="257"/>
        <end position="277"/>
    </location>
</feature>
<dbReference type="InterPro" id="IPR012337">
    <property type="entry name" value="RNaseH-like_sf"/>
</dbReference>
<name>A0A2P4Y2E9_9STRA</name>
<reference evidence="6 7" key="1">
    <citation type="journal article" date="2017" name="Genome Biol. Evol.">
        <title>Phytophthora megakarya and P. palmivora, closely related causal agents of cacao black pod rot, underwent increases in genome sizes and gene numbers by different mechanisms.</title>
        <authorList>
            <person name="Ali S.S."/>
            <person name="Shao J."/>
            <person name="Lary D.J."/>
            <person name="Kronmiller B."/>
            <person name="Shen D."/>
            <person name="Strem M.D."/>
            <person name="Amoako-Attah I."/>
            <person name="Akrofi A.Y."/>
            <person name="Begoude B.A."/>
            <person name="Ten Hoopen G.M."/>
            <person name="Coulibaly K."/>
            <person name="Kebe B.I."/>
            <person name="Melnick R.L."/>
            <person name="Guiltinan M.J."/>
            <person name="Tyler B.M."/>
            <person name="Meinhardt L.W."/>
            <person name="Bailey B.A."/>
        </authorList>
    </citation>
    <scope>NUCLEOTIDE SEQUENCE [LARGE SCALE GENOMIC DNA]</scope>
    <source>
        <strain evidence="7">sbr112.9</strain>
    </source>
</reference>
<dbReference type="GO" id="GO:0004523">
    <property type="term" value="F:RNA-DNA hybrid ribonuclease activity"/>
    <property type="evidence" value="ECO:0007669"/>
    <property type="project" value="InterPro"/>
</dbReference>
<dbReference type="InterPro" id="IPR050951">
    <property type="entry name" value="Retrovirus_Pol_polyprotein"/>
</dbReference>
<proteinExistence type="predicted"/>
<dbReference type="EMBL" id="NCKW01006381">
    <property type="protein sequence ID" value="POM71980.1"/>
    <property type="molecule type" value="Genomic_DNA"/>
</dbReference>
<keyword evidence="7" id="KW-1185">Reference proteome</keyword>
<dbReference type="Pfam" id="PF00078">
    <property type="entry name" value="RVT_1"/>
    <property type="match status" value="1"/>
</dbReference>
<dbReference type="PANTHER" id="PTHR37984:SF5">
    <property type="entry name" value="PROTEIN NYNRIN-LIKE"/>
    <property type="match status" value="1"/>
</dbReference>
<evidence type="ECO:0000256" key="1">
    <source>
        <dbReference type="SAM" id="Coils"/>
    </source>
</evidence>
<feature type="compositionally biased region" description="Polar residues" evidence="2">
    <location>
        <begin position="543"/>
        <end position="556"/>
    </location>
</feature>
<dbReference type="Pfam" id="PF13456">
    <property type="entry name" value="RVT_3"/>
    <property type="match status" value="1"/>
</dbReference>
<feature type="domain" description="RNase H type-1" evidence="4">
    <location>
        <begin position="1086"/>
        <end position="1176"/>
    </location>
</feature>
<dbReference type="Gene3D" id="3.10.10.10">
    <property type="entry name" value="HIV Type 1 Reverse Transcriptase, subunit A, domain 1"/>
    <property type="match status" value="1"/>
</dbReference>
<evidence type="ECO:0000259" key="5">
    <source>
        <dbReference type="Pfam" id="PF17921"/>
    </source>
</evidence>
<dbReference type="InterPro" id="IPR043502">
    <property type="entry name" value="DNA/RNA_pol_sf"/>
</dbReference>
<evidence type="ECO:0000256" key="2">
    <source>
        <dbReference type="SAM" id="MobiDB-lite"/>
    </source>
</evidence>
<evidence type="ECO:0000313" key="6">
    <source>
        <dbReference type="EMBL" id="POM71980.1"/>
    </source>
</evidence>
<feature type="compositionally biased region" description="Low complexity" evidence="2">
    <location>
        <begin position="240"/>
        <end position="255"/>
    </location>
</feature>
<dbReference type="InterPro" id="IPR041588">
    <property type="entry name" value="Integrase_H2C2"/>
</dbReference>
<feature type="compositionally biased region" description="Low complexity" evidence="2">
    <location>
        <begin position="441"/>
        <end position="463"/>
    </location>
</feature>
<dbReference type="CDD" id="cd01647">
    <property type="entry name" value="RT_LTR"/>
    <property type="match status" value="1"/>
</dbReference>
<comment type="caution">
    <text evidence="6">The sequence shown here is derived from an EMBL/GenBank/DDBJ whole genome shotgun (WGS) entry which is preliminary data.</text>
</comment>
<gene>
    <name evidence="6" type="ORF">PHPALM_11382</name>
</gene>
<dbReference type="Pfam" id="PF17921">
    <property type="entry name" value="Integrase_H2C2"/>
    <property type="match status" value="1"/>
</dbReference>
<dbReference type="OrthoDB" id="1938096at2759"/>
<evidence type="ECO:0000259" key="4">
    <source>
        <dbReference type="Pfam" id="PF13456"/>
    </source>
</evidence>
<feature type="region of interest" description="Disordered" evidence="2">
    <location>
        <begin position="399"/>
        <end position="465"/>
    </location>
</feature>
<dbReference type="SUPFAM" id="SSF56672">
    <property type="entry name" value="DNA/RNA polymerases"/>
    <property type="match status" value="1"/>
</dbReference>
<feature type="domain" description="Integrase zinc-binding" evidence="5">
    <location>
        <begin position="1343"/>
        <end position="1378"/>
    </location>
</feature>
<sequence length="1378" mass="154488">MVLYVRREVRRWEEVNPGKVTPPSVVYEWPTPKPDANSYFAAAYATGDYFKWCLSLVNQDEAWISEFHVARWGVGTAQDLMATTIPQNIMTARECVAILQTLFFEAGFEFLNLIPGWSTTCASRIPESLVRSVMEEVQNFIAVELVEWRLVTAGVSFKLNSEDHAAPSVQEQVPRLEYHKEDGDGDLLMTDYDADLLGRQFVLRFRVTGLRISRSPRGSSDSEPQSKRSQHGPPRPLVPSTPSALSTPSLSTLPAYKSSTGTSIQNSTPLNSMSNGGESLEMEAKDAVPDLVPSVIDISRASDECTASGSQTSYGSSSSSSMRSLGQQVGALALVAQSASGFTAAGDLGFQVTRTVIPHSHVAVEQEDVEMESSVRSDPEIATRKTGLPWISAATAEPKLRVSSPSSGFDCARNVAGDERSQHQSSKSEVHSRRSARSRKSATSSRSSASRQLGSASSVSSRSGPAQIELNVLRQQQEWQARMEQEQREFLARERLDALERERFREQRDLDARRHIQELTDRLVHAEVVRRDAGRRMQDVEARQTQGPTETQGVTQSVTEAVRLERERLDATERWQQREAEADAERARWASEVHASWKEQMSTMEQKIQELEAEKERERETSLNIQRFHAGQVRDLRTTLAQVQGRRATVTPNLATNVSSDENPGVNLTAASATQAGTTLLTFRSYINSNTLGEFDTKASLRERVHWWERFANMAAQGGWAMEVVNISNKDVWIDNRTPVARIVEYGFFPRAGRFVRPGSFAYREWQTLILENVQPREGRIRAERLAALGPARGVVCDLDVGDAKPVAQRPRSIAPHLWTKVYELRKKLLENGLIETSISPWASPIVIVLKKNGVDIRILDMASGFWAIKMTERAKLISAFVCPYGHYQWVRMPFGLKNAPLIYLAVLNNCLLGLNSGEPRFSGESVPRLSVLTDEMTVFQRNIPAPSHMGPVLGRCSHIDDIAHGAPTWEQLCQDLNALLFRLRYWNISVSLPKSEFGKLSIPFMGSLNHYNKFIEDLPVIAAVLYELTEEQMKSRRDLSRVQEAFEVLKHKIVSTPLLRHPDRSRPCGCILWRLPGWEILDAQGFILGNVTVNDAEYHGLLKGLALAIERGVKDIVVVGDSRIAIQQAQGLINCNQPNLQKKLAEYEALKTKFKSVRLVHVKREFNQAADYLTSKTLALGESWKVEDADERTHLQLVSKIHEKLVKPLPGVGIQKDDPQGAETLSAPGPECAPLPAAAKVFAVITRAQIQESEIQGETMGPLKYQAERWRRIKVHQDTDSHLLQLKDFLRGNTGKLSHAQAWKLAKIADDFVLDSREVLYRLSRSTRDRPRDMIDELRLVVPRALQPDILHYAHEDFQGGHQGIARTHEKLHSEFY</sequence>
<evidence type="ECO:0000259" key="3">
    <source>
        <dbReference type="Pfam" id="PF00078"/>
    </source>
</evidence>
<organism evidence="6 7">
    <name type="scientific">Phytophthora palmivora</name>
    <dbReference type="NCBI Taxonomy" id="4796"/>
    <lineage>
        <taxon>Eukaryota</taxon>
        <taxon>Sar</taxon>
        <taxon>Stramenopiles</taxon>
        <taxon>Oomycota</taxon>
        <taxon>Peronosporomycetes</taxon>
        <taxon>Peronosporales</taxon>
        <taxon>Peronosporaceae</taxon>
        <taxon>Phytophthora</taxon>
    </lineage>
</organism>
<feature type="region of interest" description="Disordered" evidence="2">
    <location>
        <begin position="302"/>
        <end position="322"/>
    </location>
</feature>
<dbReference type="Gene3D" id="3.30.70.270">
    <property type="match status" value="2"/>
</dbReference>
<dbReference type="Proteomes" id="UP000237271">
    <property type="component" value="Unassembled WGS sequence"/>
</dbReference>
<dbReference type="Gene3D" id="3.30.420.10">
    <property type="entry name" value="Ribonuclease H-like superfamily/Ribonuclease H"/>
    <property type="match status" value="1"/>
</dbReference>
<dbReference type="InterPro" id="IPR043128">
    <property type="entry name" value="Rev_trsase/Diguanyl_cyclase"/>
</dbReference>
<evidence type="ECO:0000313" key="7">
    <source>
        <dbReference type="Proteomes" id="UP000237271"/>
    </source>
</evidence>
<dbReference type="SUPFAM" id="SSF53098">
    <property type="entry name" value="Ribonuclease H-like"/>
    <property type="match status" value="1"/>
</dbReference>
<dbReference type="GO" id="GO:0003676">
    <property type="term" value="F:nucleic acid binding"/>
    <property type="evidence" value="ECO:0007669"/>
    <property type="project" value="InterPro"/>
</dbReference>
<dbReference type="InterPro" id="IPR000477">
    <property type="entry name" value="RT_dom"/>
</dbReference>
<feature type="region of interest" description="Disordered" evidence="2">
    <location>
        <begin position="535"/>
        <end position="556"/>
    </location>
</feature>
<feature type="compositionally biased region" description="Basic and acidic residues" evidence="2">
    <location>
        <begin position="416"/>
        <end position="432"/>
    </location>
</feature>
<feature type="region of interest" description="Disordered" evidence="2">
    <location>
        <begin position="213"/>
        <end position="283"/>
    </location>
</feature>